<feature type="region of interest" description="Disordered" evidence="1">
    <location>
        <begin position="1"/>
        <end position="70"/>
    </location>
</feature>
<evidence type="ECO:0000256" key="1">
    <source>
        <dbReference type="SAM" id="MobiDB-lite"/>
    </source>
</evidence>
<gene>
    <name evidence="2" type="ORF">UFOPK3402_01337</name>
</gene>
<proteinExistence type="predicted"/>
<organism evidence="2">
    <name type="scientific">freshwater metagenome</name>
    <dbReference type="NCBI Taxonomy" id="449393"/>
    <lineage>
        <taxon>unclassified sequences</taxon>
        <taxon>metagenomes</taxon>
        <taxon>ecological metagenomes</taxon>
    </lineage>
</organism>
<sequence>MDEPGPDEIGRRECARVPGDAAGGSEVAKGVNGNGGDHADVRPGLEKRAHATGRDRPPTDDEHGLAREVE</sequence>
<dbReference type="AlphaFoldDB" id="A0A6J7EJC2"/>
<protein>
    <submittedName>
        <fullName evidence="2">Unannotated protein</fullName>
    </submittedName>
</protein>
<reference evidence="2" key="1">
    <citation type="submission" date="2020-05" db="EMBL/GenBank/DDBJ databases">
        <authorList>
            <person name="Chiriac C."/>
            <person name="Salcher M."/>
            <person name="Ghai R."/>
            <person name="Kavagutti S V."/>
        </authorList>
    </citation>
    <scope>NUCLEOTIDE SEQUENCE</scope>
</reference>
<feature type="compositionally biased region" description="Basic and acidic residues" evidence="1">
    <location>
        <begin position="37"/>
        <end position="70"/>
    </location>
</feature>
<dbReference type="EMBL" id="CAFBLS010000172">
    <property type="protein sequence ID" value="CAB4881330.1"/>
    <property type="molecule type" value="Genomic_DNA"/>
</dbReference>
<evidence type="ECO:0000313" key="2">
    <source>
        <dbReference type="EMBL" id="CAB4881330.1"/>
    </source>
</evidence>
<accession>A0A6J7EJC2</accession>
<name>A0A6J7EJC2_9ZZZZ</name>